<protein>
    <submittedName>
        <fullName evidence="3">Uncharacterized protein</fullName>
    </submittedName>
</protein>
<evidence type="ECO:0000256" key="1">
    <source>
        <dbReference type="SAM" id="MobiDB-lite"/>
    </source>
</evidence>
<evidence type="ECO:0000313" key="3">
    <source>
        <dbReference type="EMBL" id="SDD72127.1"/>
    </source>
</evidence>
<feature type="transmembrane region" description="Helical" evidence="2">
    <location>
        <begin position="61"/>
        <end position="81"/>
    </location>
</feature>
<dbReference type="Proteomes" id="UP000199039">
    <property type="component" value="Unassembled WGS sequence"/>
</dbReference>
<dbReference type="EMBL" id="FMYH01000010">
    <property type="protein sequence ID" value="SDD72127.1"/>
    <property type="molecule type" value="Genomic_DNA"/>
</dbReference>
<reference evidence="3 4" key="1">
    <citation type="submission" date="2016-09" db="EMBL/GenBank/DDBJ databases">
        <authorList>
            <person name="Capua I."/>
            <person name="De Benedictis P."/>
            <person name="Joannis T."/>
            <person name="Lombin L.H."/>
            <person name="Cattoli G."/>
        </authorList>
    </citation>
    <scope>NUCLEOTIDE SEQUENCE [LARGE SCALE GENOMIC DNA]</scope>
    <source>
        <strain evidence="3 4">ISLP-3</strain>
    </source>
</reference>
<name>A0A1G6X3Y1_9MICO</name>
<accession>A0A1G6X3Y1</accession>
<feature type="compositionally biased region" description="Low complexity" evidence="1">
    <location>
        <begin position="14"/>
        <end position="44"/>
    </location>
</feature>
<dbReference type="RefSeq" id="WP_093186392.1">
    <property type="nucleotide sequence ID" value="NZ_FMYH01000010.1"/>
</dbReference>
<gene>
    <name evidence="3" type="ORF">SAMN05216410_0066</name>
</gene>
<dbReference type="AlphaFoldDB" id="A0A1G6X3Y1"/>
<evidence type="ECO:0000256" key="2">
    <source>
        <dbReference type="SAM" id="Phobius"/>
    </source>
</evidence>
<evidence type="ECO:0000313" key="4">
    <source>
        <dbReference type="Proteomes" id="UP000199039"/>
    </source>
</evidence>
<keyword evidence="2" id="KW-1133">Transmembrane helix</keyword>
<keyword evidence="2" id="KW-0812">Transmembrane</keyword>
<keyword evidence="2" id="KW-0472">Membrane</keyword>
<organism evidence="3 4">
    <name type="scientific">Sanguibacter gelidistatuariae</name>
    <dbReference type="NCBI Taxonomy" id="1814289"/>
    <lineage>
        <taxon>Bacteria</taxon>
        <taxon>Bacillati</taxon>
        <taxon>Actinomycetota</taxon>
        <taxon>Actinomycetes</taxon>
        <taxon>Micrococcales</taxon>
        <taxon>Sanguibacteraceae</taxon>
        <taxon>Sanguibacter</taxon>
    </lineage>
</organism>
<proteinExistence type="predicted"/>
<keyword evidence="4" id="KW-1185">Reference proteome</keyword>
<feature type="region of interest" description="Disordered" evidence="1">
    <location>
        <begin position="1"/>
        <end position="56"/>
    </location>
</feature>
<sequence>MATFVHHPGPAGITAPASPRRTARTTSPTSGSATAASAKTVTSRKVNAHTAADEPSKAASIVPVLLAFGALFAVAFGAAYFGRELIDVVGKLLGAN</sequence>